<protein>
    <submittedName>
        <fullName evidence="1">Uncharacterized protein</fullName>
    </submittedName>
</protein>
<comment type="caution">
    <text evidence="1">The sequence shown here is derived from an EMBL/GenBank/DDBJ whole genome shotgun (WGS) entry which is preliminary data.</text>
</comment>
<dbReference type="EMBL" id="BAABJY010000001">
    <property type="protein sequence ID" value="GAA4859031.1"/>
    <property type="molecule type" value="Genomic_DNA"/>
</dbReference>
<reference evidence="2" key="1">
    <citation type="journal article" date="2019" name="Int. J. Syst. Evol. Microbiol.">
        <title>The Global Catalogue of Microorganisms (GCM) 10K type strain sequencing project: providing services to taxonomists for standard genome sequencing and annotation.</title>
        <authorList>
            <consortium name="The Broad Institute Genomics Platform"/>
            <consortium name="The Broad Institute Genome Sequencing Center for Infectious Disease"/>
            <person name="Wu L."/>
            <person name="Ma J."/>
        </authorList>
    </citation>
    <scope>NUCLEOTIDE SEQUENCE [LARGE SCALE GENOMIC DNA]</scope>
    <source>
        <strain evidence="2">JCM 18392</strain>
    </source>
</reference>
<accession>A0ABP9DSQ7</accession>
<sequence>MNASLQYPFDLHWTSQELADAAPVRLSEILDFHARRDGGPVPSANACSFRAAGRRPRFLGHPGRAEPMLFRIG</sequence>
<evidence type="ECO:0000313" key="2">
    <source>
        <dbReference type="Proteomes" id="UP001501323"/>
    </source>
</evidence>
<name>A0ABP9DSQ7_9GAMM</name>
<gene>
    <name evidence="1" type="ORF">GCM10023332_08680</name>
</gene>
<dbReference type="RefSeq" id="WP_345294258.1">
    <property type="nucleotide sequence ID" value="NZ_BAABJY010000001.1"/>
</dbReference>
<evidence type="ECO:0000313" key="1">
    <source>
        <dbReference type="EMBL" id="GAA4859031.1"/>
    </source>
</evidence>
<dbReference type="Proteomes" id="UP001501323">
    <property type="component" value="Unassembled WGS sequence"/>
</dbReference>
<proteinExistence type="predicted"/>
<organism evidence="1 2">
    <name type="scientific">Luteimonas vadosa</name>
    <dbReference type="NCBI Taxonomy" id="1165507"/>
    <lineage>
        <taxon>Bacteria</taxon>
        <taxon>Pseudomonadati</taxon>
        <taxon>Pseudomonadota</taxon>
        <taxon>Gammaproteobacteria</taxon>
        <taxon>Lysobacterales</taxon>
        <taxon>Lysobacteraceae</taxon>
        <taxon>Luteimonas</taxon>
    </lineage>
</organism>
<keyword evidence="2" id="KW-1185">Reference proteome</keyword>